<protein>
    <submittedName>
        <fullName evidence="3">GGDEF domain-containing protein</fullName>
    </submittedName>
</protein>
<dbReference type="PANTHER" id="PTHR45138:SF9">
    <property type="entry name" value="DIGUANYLATE CYCLASE DGCM-RELATED"/>
    <property type="match status" value="1"/>
</dbReference>
<feature type="domain" description="GGDEF" evidence="2">
    <location>
        <begin position="465"/>
        <end position="595"/>
    </location>
</feature>
<evidence type="ECO:0000313" key="3">
    <source>
        <dbReference type="EMBL" id="MCD2192401.1"/>
    </source>
</evidence>
<organism evidence="3 4">
    <name type="scientific">Actinomycetospora endophytica</name>
    <dbReference type="NCBI Taxonomy" id="2291215"/>
    <lineage>
        <taxon>Bacteria</taxon>
        <taxon>Bacillati</taxon>
        <taxon>Actinomycetota</taxon>
        <taxon>Actinomycetes</taxon>
        <taxon>Pseudonocardiales</taxon>
        <taxon>Pseudonocardiaceae</taxon>
        <taxon>Actinomycetospora</taxon>
    </lineage>
</organism>
<dbReference type="InterPro" id="IPR050469">
    <property type="entry name" value="Diguanylate_Cyclase"/>
</dbReference>
<evidence type="ECO:0000256" key="1">
    <source>
        <dbReference type="SAM" id="MobiDB-lite"/>
    </source>
</evidence>
<gene>
    <name evidence="3" type="ORF">LQ327_03185</name>
</gene>
<dbReference type="SMART" id="SM00267">
    <property type="entry name" value="GGDEF"/>
    <property type="match status" value="1"/>
</dbReference>
<dbReference type="SUPFAM" id="SSF55073">
    <property type="entry name" value="Nucleotide cyclase"/>
    <property type="match status" value="1"/>
</dbReference>
<dbReference type="Pfam" id="PF00990">
    <property type="entry name" value="GGDEF"/>
    <property type="match status" value="1"/>
</dbReference>
<reference evidence="3 4" key="1">
    <citation type="submission" date="2021-11" db="EMBL/GenBank/DDBJ databases">
        <title>Draft genome sequence of Actinomycetospora sp. SF1 isolated from the rhizosphere soil.</title>
        <authorList>
            <person name="Duangmal K."/>
            <person name="Chantavorakit T."/>
        </authorList>
    </citation>
    <scope>NUCLEOTIDE SEQUENCE [LARGE SCALE GENOMIC DNA]</scope>
    <source>
        <strain evidence="3 4">TBRC 5722</strain>
    </source>
</reference>
<dbReference type="InterPro" id="IPR029787">
    <property type="entry name" value="Nucleotide_cyclase"/>
</dbReference>
<dbReference type="EMBL" id="JAJNDB010000001">
    <property type="protein sequence ID" value="MCD2192401.1"/>
    <property type="molecule type" value="Genomic_DNA"/>
</dbReference>
<dbReference type="Gene3D" id="3.30.70.270">
    <property type="match status" value="1"/>
</dbReference>
<accession>A0ABS8P4T2</accession>
<proteinExistence type="predicted"/>
<feature type="region of interest" description="Disordered" evidence="1">
    <location>
        <begin position="1"/>
        <end position="37"/>
    </location>
</feature>
<dbReference type="InterPro" id="IPR000160">
    <property type="entry name" value="GGDEF_dom"/>
</dbReference>
<evidence type="ECO:0000259" key="2">
    <source>
        <dbReference type="PROSITE" id="PS50887"/>
    </source>
</evidence>
<dbReference type="PROSITE" id="PS50887">
    <property type="entry name" value="GGDEF"/>
    <property type="match status" value="1"/>
</dbReference>
<dbReference type="NCBIfam" id="TIGR00254">
    <property type="entry name" value="GGDEF"/>
    <property type="match status" value="1"/>
</dbReference>
<dbReference type="InterPro" id="IPR043128">
    <property type="entry name" value="Rev_trsase/Diguanyl_cyclase"/>
</dbReference>
<evidence type="ECO:0000313" key="4">
    <source>
        <dbReference type="Proteomes" id="UP001199469"/>
    </source>
</evidence>
<keyword evidence="4" id="KW-1185">Reference proteome</keyword>
<dbReference type="RefSeq" id="WP_230730078.1">
    <property type="nucleotide sequence ID" value="NZ_JAJNDB010000001.1"/>
</dbReference>
<dbReference type="CDD" id="cd01949">
    <property type="entry name" value="GGDEF"/>
    <property type="match status" value="1"/>
</dbReference>
<sequence>MGRPDESSDDGGVRDPGGDASRRMTGAALTRPEQAPRETLLALARAASARASRVPHPGTGTPAADLTALTDLVARTRYTADPGTRAVLLREAAGAHLAVRGAGPSADDGSDGAERLLDELVALVAENGLTLFAVDAEALLARRALLADDEESALAAATRALTQLDEQSVVDHAPTQHEHRGNLQDTYRLVAATLTSLGLNEVAQPLLTRARVIAEDDGDVLAAARCDHEHVRVLISWGLRLQRARRDGLPHLDDAARRAAELHAEPALLPADHRLLLRAALTLARRPAGEPDMYGRVRSPEEVAATARGDAAALGSDERVCPALADHLLCRLATARALTLADRRDEAAALLERVRSRQPRGEPNLLLAVSRELTHVTAEGPGAGSVPGRRALRDYTADLEHELWTLQRARVLSLTTRLAHEQLRREHGEATAQARTDPLTGLPNRRALDDVLADHLTTVATRSGAALSIAMVDVDRFKTINDRMSHARGDHVLRLVAETLRRCLRADDVVARYGGDEFVVVLPGSTEISACAALERAALAVAGVPVGDGSWVSLSVGVAGTAHSGVTPGTLLARADRAMYEAKRAGGGAVVLDAGDDAADTPSEGLAVGG</sequence>
<dbReference type="Proteomes" id="UP001199469">
    <property type="component" value="Unassembled WGS sequence"/>
</dbReference>
<name>A0ABS8P4T2_9PSEU</name>
<feature type="compositionally biased region" description="Basic and acidic residues" evidence="1">
    <location>
        <begin position="1"/>
        <end position="22"/>
    </location>
</feature>
<comment type="caution">
    <text evidence="3">The sequence shown here is derived from an EMBL/GenBank/DDBJ whole genome shotgun (WGS) entry which is preliminary data.</text>
</comment>
<dbReference type="PANTHER" id="PTHR45138">
    <property type="entry name" value="REGULATORY COMPONENTS OF SENSORY TRANSDUCTION SYSTEM"/>
    <property type="match status" value="1"/>
</dbReference>